<feature type="compositionally biased region" description="Low complexity" evidence="1">
    <location>
        <begin position="1132"/>
        <end position="1155"/>
    </location>
</feature>
<dbReference type="SUPFAM" id="SSF50729">
    <property type="entry name" value="PH domain-like"/>
    <property type="match status" value="1"/>
</dbReference>
<dbReference type="PROSITE" id="PS50003">
    <property type="entry name" value="PH_DOMAIN"/>
    <property type="match status" value="1"/>
</dbReference>
<dbReference type="Pfam" id="PF13516">
    <property type="entry name" value="LRR_6"/>
    <property type="match status" value="1"/>
</dbReference>
<feature type="compositionally biased region" description="Polar residues" evidence="1">
    <location>
        <begin position="75"/>
        <end position="89"/>
    </location>
</feature>
<evidence type="ECO:0000259" key="2">
    <source>
        <dbReference type="PROSITE" id="PS50003"/>
    </source>
</evidence>
<reference evidence="3" key="1">
    <citation type="submission" date="2020-12" db="EMBL/GenBank/DDBJ databases">
        <title>Metabolic potential, ecology and presence of endohyphal bacteria is reflected in genomic diversity of Mucoromycotina.</title>
        <authorList>
            <person name="Muszewska A."/>
            <person name="Okrasinska A."/>
            <person name="Steczkiewicz K."/>
            <person name="Drgas O."/>
            <person name="Orlowska M."/>
            <person name="Perlinska-Lenart U."/>
            <person name="Aleksandrzak-Piekarczyk T."/>
            <person name="Szatraj K."/>
            <person name="Zielenkiewicz U."/>
            <person name="Pilsyk S."/>
            <person name="Malc E."/>
            <person name="Mieczkowski P."/>
            <person name="Kruszewska J.S."/>
            <person name="Biernat P."/>
            <person name="Pawlowska J."/>
        </authorList>
    </citation>
    <scope>NUCLEOTIDE SEQUENCE</scope>
    <source>
        <strain evidence="3">WA0000017839</strain>
    </source>
</reference>
<feature type="region of interest" description="Disordered" evidence="1">
    <location>
        <begin position="47"/>
        <end position="89"/>
    </location>
</feature>
<dbReference type="InterPro" id="IPR001849">
    <property type="entry name" value="PH_domain"/>
</dbReference>
<dbReference type="SUPFAM" id="SSF52047">
    <property type="entry name" value="RNI-like"/>
    <property type="match status" value="1"/>
</dbReference>
<feature type="compositionally biased region" description="Low complexity" evidence="1">
    <location>
        <begin position="10"/>
        <end position="31"/>
    </location>
</feature>
<name>A0A8H7RNV3_9FUNG</name>
<dbReference type="Gene3D" id="2.30.29.30">
    <property type="entry name" value="Pleckstrin-homology domain (PH domain)/Phosphotyrosine-binding domain (PTB)"/>
    <property type="match status" value="1"/>
</dbReference>
<dbReference type="Pfam" id="PF00169">
    <property type="entry name" value="PH"/>
    <property type="match status" value="1"/>
</dbReference>
<dbReference type="InterPro" id="IPR057334">
    <property type="entry name" value="PH_2nd_LRR"/>
</dbReference>
<dbReference type="Gene3D" id="3.80.10.10">
    <property type="entry name" value="Ribonuclease Inhibitor"/>
    <property type="match status" value="1"/>
</dbReference>
<accession>A0A8H7RNV3</accession>
<evidence type="ECO:0000256" key="1">
    <source>
        <dbReference type="SAM" id="MobiDB-lite"/>
    </source>
</evidence>
<evidence type="ECO:0000313" key="3">
    <source>
        <dbReference type="EMBL" id="KAG2213900.1"/>
    </source>
</evidence>
<feature type="region of interest" description="Disordered" evidence="1">
    <location>
        <begin position="1"/>
        <end position="31"/>
    </location>
</feature>
<dbReference type="SMART" id="SM00233">
    <property type="entry name" value="PH"/>
    <property type="match status" value="1"/>
</dbReference>
<dbReference type="SMART" id="SM00368">
    <property type="entry name" value="LRR_RI"/>
    <property type="match status" value="6"/>
</dbReference>
<dbReference type="PANTHER" id="PTHR24112">
    <property type="entry name" value="LEUCINE-RICH REPEAT, ISOFORM F-RELATED"/>
    <property type="match status" value="1"/>
</dbReference>
<dbReference type="OrthoDB" id="120976at2759"/>
<comment type="caution">
    <text evidence="3">The sequence shown here is derived from an EMBL/GenBank/DDBJ whole genome shotgun (WGS) entry which is preliminary data.</text>
</comment>
<proteinExistence type="predicted"/>
<dbReference type="Pfam" id="PF25353">
    <property type="entry name" value="PH_2nd_LRR"/>
    <property type="match status" value="1"/>
</dbReference>
<dbReference type="InterPro" id="IPR051279">
    <property type="entry name" value="PP1-Reg/Actin-Interact_Protein"/>
</dbReference>
<dbReference type="InterPro" id="IPR001611">
    <property type="entry name" value="Leu-rich_rpt"/>
</dbReference>
<feature type="compositionally biased region" description="Low complexity" evidence="1">
    <location>
        <begin position="51"/>
        <end position="68"/>
    </location>
</feature>
<dbReference type="InterPro" id="IPR032675">
    <property type="entry name" value="LRR_dom_sf"/>
</dbReference>
<organism evidence="3 4">
    <name type="scientific">Mucor saturninus</name>
    <dbReference type="NCBI Taxonomy" id="64648"/>
    <lineage>
        <taxon>Eukaryota</taxon>
        <taxon>Fungi</taxon>
        <taxon>Fungi incertae sedis</taxon>
        <taxon>Mucoromycota</taxon>
        <taxon>Mucoromycotina</taxon>
        <taxon>Mucoromycetes</taxon>
        <taxon>Mucorales</taxon>
        <taxon>Mucorineae</taxon>
        <taxon>Mucoraceae</taxon>
        <taxon>Mucor</taxon>
    </lineage>
</organism>
<sequence length="1314" mass="150675">MSRNTTYLPRSSSYSSRSNKSNLTVSSSSSSSFVRGLSIVPASQQPYNTMSSYSEYSRPPSYYSSSTSDNDRRYQQTLPDIPSSSSAEYYKYNNTTSPRLYPSSAYRVASSYRDDQIDTKNSYVDESIPGGKIDPYLPTSTNDLIFPPTPDMIQKTKMLLLETEESFKVIYAGDAIYKPDKGILNKTKKCHFVLTDNFILLYKNSQKARSEINFFDLADQSLDNKTLDKDRIFLKLSHIYAVHAIVATIQTAFRIEYFHPQSNQALHHTLTVDSQKECRQWIQALRQSVKIHHPRITSLSPLERNNVIDRLTKQSDHFPKSEQIKTYKVVFKEKRYKAGSDTAKEVFLPMIFAIGKFSFYFLPVSIIDDEYLKMVERDRFGLLSITSIKYEDKDDTIILEVKQVDKNNRQLVFASSFCEEIIQNLQRAVDSIFPHPILFTSHVPPRIKNTKIIPFQIPVDPEDEITGHDDEEMHRFSTTLRAFTAAMNLNKSRLNYSLDGASKLKVFTLLPPSEISSFSSPYQKYELLCIFRTLQVNNIFVEVCFANHTLHCLESWRIQTNQGWTENTTLRGDNILSNEIYDLLTNLSLLRKLDLSNCSIGTPSADTQQPIRRHTALSIIGTVMSSGKTNISRIRLGENKMTETDLRKLTKGIKEHKKSIKELDLNDCGLEKDLIELVFKTLYEKNPDQMICLDLSSSNGIAIHPDLVQKMIHSFRRLRVLRMRGYNLLGMDYNFQLESSHLQELDLGGSRMNGDIVNRLCQWIQSPSFQSIEALHLGDCNLNGKNVHHILQSISLSRNRDMHLNLERNPIMKEVMHLPTLYSSILQGEGPKSLSLARIEWDDSTLREWIDCLRDNQTISHLDLSDISMRDTDEISEDTVRILTSFFERNQVMTELKLNLQHTIEPLSPFFKKSQFKSVICKAIIQALHGLRHNSCLRHIDLSGLRFGDEGALALARVLNTNRTLQSICLDENHVSIEGYRKLKTAIEENATQIIHLPIPRKDIRFQLQHLTFRIEDLIISENESQFFLIHTTASDSKKMKRHELEMIIQERRICEASLKNLEGVMHAIAVVVRKNVKEFEEQNYRNREFQLQSQNATDELSMAQVRLQQTGRSFSGTNLSAVGVLPRPRRNLSSSNASTTSSTNSSICNSVSSRRGSDAHYQQNIRRSILASNPFNNHISYCQNGDSRMYLSRNVNSHIDEGIVGKPHSYDSNQMLQSPITPSMEYPGSYYQYPQADQVYADGPSSPDVYSMDDPGFISDFGYADDYEQDFFESNHPRHMHQQKFADQSSTFDEDIVVEKLNRVMYLPPDSRD</sequence>
<protein>
    <recommendedName>
        <fullName evidence="2">PH domain-containing protein</fullName>
    </recommendedName>
</protein>
<evidence type="ECO:0000313" key="4">
    <source>
        <dbReference type="Proteomes" id="UP000603453"/>
    </source>
</evidence>
<dbReference type="CDD" id="cd00821">
    <property type="entry name" value="PH"/>
    <property type="match status" value="1"/>
</dbReference>
<feature type="region of interest" description="Disordered" evidence="1">
    <location>
        <begin position="1119"/>
        <end position="1161"/>
    </location>
</feature>
<feature type="domain" description="PH" evidence="2">
    <location>
        <begin position="168"/>
        <end position="290"/>
    </location>
</feature>
<gene>
    <name evidence="3" type="ORF">INT47_001169</name>
</gene>
<dbReference type="Proteomes" id="UP000603453">
    <property type="component" value="Unassembled WGS sequence"/>
</dbReference>
<dbReference type="EMBL" id="JAEPRD010000002">
    <property type="protein sequence ID" value="KAG2213900.1"/>
    <property type="molecule type" value="Genomic_DNA"/>
</dbReference>
<dbReference type="InterPro" id="IPR011993">
    <property type="entry name" value="PH-like_dom_sf"/>
</dbReference>
<keyword evidence="4" id="KW-1185">Reference proteome</keyword>